<dbReference type="CDD" id="cd19365">
    <property type="entry name" value="TenA_C-like"/>
    <property type="match status" value="1"/>
</dbReference>
<name>A0ABW7A5E0_9ACTN</name>
<evidence type="ECO:0000259" key="3">
    <source>
        <dbReference type="Pfam" id="PF03070"/>
    </source>
</evidence>
<dbReference type="NCBIfam" id="TIGR04306">
    <property type="entry name" value="salvage_TenA"/>
    <property type="match status" value="1"/>
</dbReference>
<dbReference type="InterPro" id="IPR016084">
    <property type="entry name" value="Haem_Oase-like_multi-hlx"/>
</dbReference>
<dbReference type="EMBL" id="JBICRM010000002">
    <property type="protein sequence ID" value="MFG1702546.1"/>
    <property type="molecule type" value="Genomic_DNA"/>
</dbReference>
<dbReference type="Pfam" id="PF03070">
    <property type="entry name" value="TENA_THI-4"/>
    <property type="match status" value="1"/>
</dbReference>
<sequence>MTSSIAAIAPNGDAGAQGTFCDDMWQRTADLMGAIHDHPFNTALGDGTLERDRFAFYIVQDGRYLEAFSKALATASTRAADPADAAFYAQSAHTALAAERMLHAGYIEEFGLGAEDAAGIATSPTCLAYASFLQATALTAPYPVLAAAVLPCFWIYQDVGTALLQKAGPEHPYQKWISTYSDPAFAASVEQAKSITDRLATTTDPATREAMGEAYCRAAAYEWMFWDSAWHRESWPTARWLS</sequence>
<comment type="pathway">
    <text evidence="1 2">Cofactor biosynthesis; thiamine diphosphate biosynthesis.</text>
</comment>
<evidence type="ECO:0000256" key="2">
    <source>
        <dbReference type="RuleBase" id="RU363093"/>
    </source>
</evidence>
<keyword evidence="5" id="KW-1185">Reference proteome</keyword>
<evidence type="ECO:0000313" key="5">
    <source>
        <dbReference type="Proteomes" id="UP001603978"/>
    </source>
</evidence>
<dbReference type="RefSeq" id="WP_393162374.1">
    <property type="nucleotide sequence ID" value="NZ_JBICRM010000002.1"/>
</dbReference>
<dbReference type="PANTHER" id="PTHR43198:SF2">
    <property type="entry name" value="SI:CH1073-67J19.1-RELATED"/>
    <property type="match status" value="1"/>
</dbReference>
<comment type="similarity">
    <text evidence="2">Belongs to the TenA family.</text>
</comment>
<dbReference type="Proteomes" id="UP001603978">
    <property type="component" value="Unassembled WGS sequence"/>
</dbReference>
<keyword evidence="2" id="KW-0784">Thiamine biosynthesis</keyword>
<gene>
    <name evidence="4" type="primary">tenA</name>
    <name evidence="4" type="ORF">ACFLIM_05070</name>
</gene>
<dbReference type="EC" id="3.5.99.2" evidence="2"/>
<dbReference type="SUPFAM" id="SSF48613">
    <property type="entry name" value="Heme oxygenase-like"/>
    <property type="match status" value="1"/>
</dbReference>
<proteinExistence type="inferred from homology"/>
<feature type="domain" description="Thiaminase-2/PQQC" evidence="3">
    <location>
        <begin position="28"/>
        <end position="230"/>
    </location>
</feature>
<keyword evidence="2 4" id="KW-0378">Hydrolase</keyword>
<evidence type="ECO:0000256" key="1">
    <source>
        <dbReference type="ARBA" id="ARBA00004948"/>
    </source>
</evidence>
<accession>A0ABW7A5E0</accession>
<evidence type="ECO:0000313" key="4">
    <source>
        <dbReference type="EMBL" id="MFG1702546.1"/>
    </source>
</evidence>
<dbReference type="Gene3D" id="1.20.910.10">
    <property type="entry name" value="Heme oxygenase-like"/>
    <property type="match status" value="1"/>
</dbReference>
<comment type="function">
    <text evidence="2">Catalyzes an amino-pyrimidine hydrolysis reaction at the C5' of the pyrimidine moiety of thiamine compounds, a reaction that is part of a thiamine salvage pathway.</text>
</comment>
<comment type="caution">
    <text evidence="4">The sequence shown here is derived from an EMBL/GenBank/DDBJ whole genome shotgun (WGS) entry which is preliminary data.</text>
</comment>
<dbReference type="GO" id="GO:0050334">
    <property type="term" value="F:thiaminase activity"/>
    <property type="evidence" value="ECO:0007669"/>
    <property type="project" value="UniProtKB-EC"/>
</dbReference>
<protein>
    <recommendedName>
        <fullName evidence="2">Aminopyrimidine aminohydrolase</fullName>
        <ecNumber evidence="2">3.5.99.2</ecNumber>
    </recommendedName>
</protein>
<dbReference type="InterPro" id="IPR004305">
    <property type="entry name" value="Thiaminase-2/PQQC"/>
</dbReference>
<comment type="catalytic activity">
    <reaction evidence="2">
        <text>4-amino-5-aminomethyl-2-methylpyrimidine + H2O = 4-amino-5-hydroxymethyl-2-methylpyrimidine + NH4(+)</text>
        <dbReference type="Rhea" id="RHEA:31799"/>
        <dbReference type="ChEBI" id="CHEBI:15377"/>
        <dbReference type="ChEBI" id="CHEBI:16892"/>
        <dbReference type="ChEBI" id="CHEBI:28938"/>
        <dbReference type="ChEBI" id="CHEBI:63416"/>
        <dbReference type="EC" id="3.5.99.2"/>
    </reaction>
</comment>
<dbReference type="PANTHER" id="PTHR43198">
    <property type="entry name" value="BIFUNCTIONAL TH2 PROTEIN"/>
    <property type="match status" value="1"/>
</dbReference>
<comment type="catalytic activity">
    <reaction evidence="2">
        <text>thiamine + H2O = 5-(2-hydroxyethyl)-4-methylthiazole + 4-amino-5-hydroxymethyl-2-methylpyrimidine + H(+)</text>
        <dbReference type="Rhea" id="RHEA:17509"/>
        <dbReference type="ChEBI" id="CHEBI:15377"/>
        <dbReference type="ChEBI" id="CHEBI:15378"/>
        <dbReference type="ChEBI" id="CHEBI:16892"/>
        <dbReference type="ChEBI" id="CHEBI:17957"/>
        <dbReference type="ChEBI" id="CHEBI:18385"/>
        <dbReference type="EC" id="3.5.99.2"/>
    </reaction>
</comment>
<reference evidence="4 5" key="1">
    <citation type="submission" date="2024-10" db="EMBL/GenBank/DDBJ databases">
        <authorList>
            <person name="Topkara A.R."/>
            <person name="Saygin H."/>
        </authorList>
    </citation>
    <scope>NUCLEOTIDE SEQUENCE [LARGE SCALE GENOMIC DNA]</scope>
    <source>
        <strain evidence="4 5">M3C6</strain>
    </source>
</reference>
<dbReference type="InterPro" id="IPR027574">
    <property type="entry name" value="Thiaminase_II"/>
</dbReference>
<organism evidence="4 5">
    <name type="scientific">Nonomuraea marmarensis</name>
    <dbReference type="NCBI Taxonomy" id="3351344"/>
    <lineage>
        <taxon>Bacteria</taxon>
        <taxon>Bacillati</taxon>
        <taxon>Actinomycetota</taxon>
        <taxon>Actinomycetes</taxon>
        <taxon>Streptosporangiales</taxon>
        <taxon>Streptosporangiaceae</taxon>
        <taxon>Nonomuraea</taxon>
    </lineage>
</organism>
<dbReference type="InterPro" id="IPR050967">
    <property type="entry name" value="Thiamine_Salvage_TenA"/>
</dbReference>